<keyword evidence="4 7" id="KW-1133">Transmembrane helix</keyword>
<evidence type="ECO:0000256" key="4">
    <source>
        <dbReference type="ARBA" id="ARBA00022989"/>
    </source>
</evidence>
<name>A0A1R1PVK8_ZANCU</name>
<comment type="subcellular location">
    <subcellularLocation>
        <location evidence="1">Mitochondrion inner membrane</location>
        <topology evidence="1">Multi-pass membrane protein</topology>
    </subcellularLocation>
</comment>
<evidence type="ECO:0000313" key="9">
    <source>
        <dbReference type="EMBL" id="OMH85000.1"/>
    </source>
</evidence>
<dbReference type="Proteomes" id="UP000188320">
    <property type="component" value="Unassembled WGS sequence"/>
</dbReference>
<dbReference type="GO" id="GO:0045271">
    <property type="term" value="C:respiratory chain complex I"/>
    <property type="evidence" value="ECO:0007669"/>
    <property type="project" value="InterPro"/>
</dbReference>
<feature type="transmembrane region" description="Helical" evidence="7">
    <location>
        <begin position="43"/>
        <end position="64"/>
    </location>
</feature>
<accession>A0A1R1PVK8</accession>
<evidence type="ECO:0000256" key="7">
    <source>
        <dbReference type="SAM" id="Phobius"/>
    </source>
</evidence>
<dbReference type="AlphaFoldDB" id="A0A1R1PVK8"/>
<dbReference type="PANTHER" id="PTHR21382:SF1">
    <property type="entry name" value="NADH DEHYDROGENASE [UBIQUINONE] 1 ALPHA SUBCOMPLEX SUBUNIT 11"/>
    <property type="match status" value="1"/>
</dbReference>
<dbReference type="InterPro" id="IPR039205">
    <property type="entry name" value="NDUFA11"/>
</dbReference>
<evidence type="ECO:0000256" key="6">
    <source>
        <dbReference type="ARBA" id="ARBA00023136"/>
    </source>
</evidence>
<keyword evidence="2 7" id="KW-0812">Transmembrane</keyword>
<protein>
    <submittedName>
        <fullName evidence="9">NADH-ubiquinone oxidoreductase</fullName>
    </submittedName>
</protein>
<reference evidence="10" key="2">
    <citation type="submission" date="2017-01" db="EMBL/GenBank/DDBJ databases">
        <authorList>
            <person name="Wang Y."/>
            <person name="White M."/>
            <person name="Kvist S."/>
            <person name="Moncalvo J.-M."/>
        </authorList>
    </citation>
    <scope>NUCLEOTIDE SEQUENCE [LARGE SCALE GENOMIC DNA]</scope>
    <source>
        <strain evidence="10">COL-18-3</strain>
    </source>
</reference>
<proteinExistence type="predicted"/>
<organism evidence="9 10">
    <name type="scientific">Zancudomyces culisetae</name>
    <name type="common">Gut fungus</name>
    <name type="synonym">Smittium culisetae</name>
    <dbReference type="NCBI Taxonomy" id="1213189"/>
    <lineage>
        <taxon>Eukaryota</taxon>
        <taxon>Fungi</taxon>
        <taxon>Fungi incertae sedis</taxon>
        <taxon>Zoopagomycota</taxon>
        <taxon>Kickxellomycotina</taxon>
        <taxon>Harpellomycetes</taxon>
        <taxon>Harpellales</taxon>
        <taxon>Legeriomycetaceae</taxon>
        <taxon>Zancudomyces</taxon>
    </lineage>
</organism>
<keyword evidence="6 7" id="KW-0472">Membrane</keyword>
<evidence type="ECO:0000313" key="10">
    <source>
        <dbReference type="Proteomes" id="UP000188320"/>
    </source>
</evidence>
<keyword evidence="3" id="KW-0999">Mitochondrion inner membrane</keyword>
<evidence type="ECO:0000313" key="8">
    <source>
        <dbReference type="EMBL" id="OMH83624.1"/>
    </source>
</evidence>
<evidence type="ECO:0000256" key="2">
    <source>
        <dbReference type="ARBA" id="ARBA00022692"/>
    </source>
</evidence>
<dbReference type="PANTHER" id="PTHR21382">
    <property type="entry name" value="NADH-UBIQUINONE OXIDOREDUCTASE SUBUNIT"/>
    <property type="match status" value="1"/>
</dbReference>
<keyword evidence="10" id="KW-1185">Reference proteome</keyword>
<keyword evidence="5" id="KW-0496">Mitochondrion</keyword>
<evidence type="ECO:0000256" key="5">
    <source>
        <dbReference type="ARBA" id="ARBA00023128"/>
    </source>
</evidence>
<reference evidence="9" key="1">
    <citation type="submission" date="2017-01" db="EMBL/GenBank/DDBJ databases">
        <authorList>
            <person name="Mah S.A."/>
            <person name="Swanson W.J."/>
            <person name="Moy G.W."/>
            <person name="Vacquier V.D."/>
        </authorList>
    </citation>
    <scope>NUCLEOTIDE SEQUENCE [LARGE SCALE GENOMIC DNA]</scope>
    <source>
        <strain evidence="9">COL-18-3</strain>
    </source>
</reference>
<dbReference type="GO" id="GO:0005743">
    <property type="term" value="C:mitochondrial inner membrane"/>
    <property type="evidence" value="ECO:0007669"/>
    <property type="project" value="UniProtKB-SubCell"/>
</dbReference>
<evidence type="ECO:0000256" key="1">
    <source>
        <dbReference type="ARBA" id="ARBA00004448"/>
    </source>
</evidence>
<keyword evidence="9" id="KW-0830">Ubiquinone</keyword>
<feature type="transmembrane region" description="Helical" evidence="7">
    <location>
        <begin position="12"/>
        <end position="31"/>
    </location>
</feature>
<sequence length="150" mass="15963">MVEDKQGWIFESAKYTMIGGGVGLMVSAFQNSFQTHNSGAMGVFTRTGGSIAYVAAMGGIFAGVKEYSRISREKDDFWNTVIGGCASGLVAGLRKKSVPAALGISVFMGGSLGLFEYLGGFDGKMGELSSIEREKALKQKFADQIDSTYL</sequence>
<dbReference type="GO" id="GO:0006120">
    <property type="term" value="P:mitochondrial electron transport, NADH to ubiquinone"/>
    <property type="evidence" value="ECO:0007669"/>
    <property type="project" value="InterPro"/>
</dbReference>
<feature type="transmembrane region" description="Helical" evidence="7">
    <location>
        <begin position="100"/>
        <end position="119"/>
    </location>
</feature>
<dbReference type="EMBL" id="LSSK01000350">
    <property type="protein sequence ID" value="OMH83624.1"/>
    <property type="molecule type" value="Genomic_DNA"/>
</dbReference>
<dbReference type="OrthoDB" id="1913277at2759"/>
<dbReference type="EMBL" id="LSSK01000121">
    <property type="protein sequence ID" value="OMH85000.1"/>
    <property type="molecule type" value="Genomic_DNA"/>
</dbReference>
<gene>
    <name evidence="9" type="ORF">AX774_g1448</name>
    <name evidence="8" type="ORF">AX774_g2869</name>
</gene>
<evidence type="ECO:0000256" key="3">
    <source>
        <dbReference type="ARBA" id="ARBA00022792"/>
    </source>
</evidence>
<comment type="caution">
    <text evidence="9">The sequence shown here is derived from an EMBL/GenBank/DDBJ whole genome shotgun (WGS) entry which is preliminary data.</text>
</comment>